<dbReference type="InterPro" id="IPR003663">
    <property type="entry name" value="Sugar/inositol_transpt"/>
</dbReference>
<dbReference type="InterPro" id="IPR005828">
    <property type="entry name" value="MFS_sugar_transport-like"/>
</dbReference>
<proteinExistence type="inferred from homology"/>
<dbReference type="RefSeq" id="XP_022472149.1">
    <property type="nucleotide sequence ID" value="XM_022621273.1"/>
</dbReference>
<evidence type="ECO:0000313" key="10">
    <source>
        <dbReference type="EMBL" id="OHE94987.1"/>
    </source>
</evidence>
<dbReference type="GO" id="GO:0005351">
    <property type="term" value="F:carbohydrate:proton symporter activity"/>
    <property type="evidence" value="ECO:0007669"/>
    <property type="project" value="TreeGrafter"/>
</dbReference>
<dbReference type="GeneID" id="34562783"/>
<feature type="transmembrane region" description="Helical" evidence="8">
    <location>
        <begin position="120"/>
        <end position="138"/>
    </location>
</feature>
<evidence type="ECO:0000256" key="1">
    <source>
        <dbReference type="ARBA" id="ARBA00004141"/>
    </source>
</evidence>
<keyword evidence="3 7" id="KW-0813">Transport</keyword>
<dbReference type="InterPro" id="IPR005829">
    <property type="entry name" value="Sugar_transporter_CS"/>
</dbReference>
<sequence>MNFLIVAVALVAAQGGFIYGFDSGIIATTFGHDSFKLKMYGPSMVNTSYQGKSNAIPAEPIGAIVSVYNAGQAIGGMTVGYLADRVSRKYTILLASVLTIIGSTLQCAAVQVGMMIAGRLVAGIGCGQLLSVVPIYLAEVAPPARRGLLVGLQGMMIAIGFGIANWVGYAGAFALGDSQWQIPLAMQLPIPLLLSVMVFYVPFSPRWLILRDRYEEARTVLASLHGAADNDDLVGRELIQIREQILLERSQGNMDWMTALRALFSRKYVRRTLTAAFIVTMGQLSGSSVIQNFQNIFYATVGFTGRTALLISGAYGMMGILGQVIYLFVVADRWPRTRTLWSGSLVLSAMIALCMALSAVYGTNDNDNAAGARAAISAIFIYSMCYAVFFNAMIWVVPSELFPFFLRTKGLAFAVAAKSVTAIVLSQVTPLAIAAVSWRYYSLFIATNLAAAVFYLFFLPETSGKSLEEIAELFGDDLATNRLGELDVDAKNGTGAEAELYEFAERRSLA</sequence>
<dbReference type="Gene3D" id="1.20.1250.20">
    <property type="entry name" value="MFS general substrate transporter like domains"/>
    <property type="match status" value="1"/>
</dbReference>
<keyword evidence="11" id="KW-1185">Reference proteome</keyword>
<feature type="domain" description="Major facilitator superfamily (MFS) profile" evidence="9">
    <location>
        <begin position="8"/>
        <end position="463"/>
    </location>
</feature>
<evidence type="ECO:0000256" key="6">
    <source>
        <dbReference type="ARBA" id="ARBA00023136"/>
    </source>
</evidence>
<dbReference type="PROSITE" id="PS00217">
    <property type="entry name" value="SUGAR_TRANSPORT_2"/>
    <property type="match status" value="1"/>
</dbReference>
<dbReference type="PANTHER" id="PTHR48022">
    <property type="entry name" value="PLASTIDIC GLUCOSE TRANSPORTER 4"/>
    <property type="match status" value="1"/>
</dbReference>
<feature type="transmembrane region" description="Helical" evidence="8">
    <location>
        <begin position="90"/>
        <end position="114"/>
    </location>
</feature>
<name>A0A1G4B0T1_9PEZI</name>
<evidence type="ECO:0000256" key="8">
    <source>
        <dbReference type="SAM" id="Phobius"/>
    </source>
</evidence>
<keyword evidence="5 8" id="KW-1133">Transmembrane helix</keyword>
<dbReference type="NCBIfam" id="TIGR00879">
    <property type="entry name" value="SP"/>
    <property type="match status" value="1"/>
</dbReference>
<keyword evidence="4 8" id="KW-0812">Transmembrane</keyword>
<gene>
    <name evidence="10" type="ORF">CORC01_09644</name>
</gene>
<dbReference type="GO" id="GO:0016020">
    <property type="term" value="C:membrane"/>
    <property type="evidence" value="ECO:0007669"/>
    <property type="project" value="UniProtKB-SubCell"/>
</dbReference>
<dbReference type="PRINTS" id="PR00171">
    <property type="entry name" value="SUGRTRNSPORT"/>
</dbReference>
<feature type="transmembrane region" description="Helical" evidence="8">
    <location>
        <begin position="374"/>
        <end position="398"/>
    </location>
</feature>
<evidence type="ECO:0000256" key="4">
    <source>
        <dbReference type="ARBA" id="ARBA00022692"/>
    </source>
</evidence>
<comment type="subcellular location">
    <subcellularLocation>
        <location evidence="1">Membrane</location>
        <topology evidence="1">Multi-pass membrane protein</topology>
    </subcellularLocation>
</comment>
<feature type="transmembrane region" description="Helical" evidence="8">
    <location>
        <begin position="184"/>
        <end position="203"/>
    </location>
</feature>
<dbReference type="Pfam" id="PF00083">
    <property type="entry name" value="Sugar_tr"/>
    <property type="match status" value="1"/>
</dbReference>
<feature type="transmembrane region" description="Helical" evidence="8">
    <location>
        <begin position="410"/>
        <end position="434"/>
    </location>
</feature>
<dbReference type="Proteomes" id="UP000176998">
    <property type="component" value="Unassembled WGS sequence"/>
</dbReference>
<dbReference type="PANTHER" id="PTHR48022:SF11">
    <property type="entry name" value="MONOSACCHARIDE TRANSPORTER (HXT8), PUTATIVE (AFU_ORTHOLOGUE AFUA_2G08120)-RELATED"/>
    <property type="match status" value="1"/>
</dbReference>
<dbReference type="AlphaFoldDB" id="A0A1G4B0T1"/>
<evidence type="ECO:0000256" key="7">
    <source>
        <dbReference type="RuleBase" id="RU003346"/>
    </source>
</evidence>
<evidence type="ECO:0000313" key="11">
    <source>
        <dbReference type="Proteomes" id="UP000176998"/>
    </source>
</evidence>
<protein>
    <recommendedName>
        <fullName evidence="9">Major facilitator superfamily (MFS) profile domain-containing protein</fullName>
    </recommendedName>
</protein>
<feature type="transmembrane region" description="Helical" evidence="8">
    <location>
        <begin position="440"/>
        <end position="459"/>
    </location>
</feature>
<dbReference type="InterPro" id="IPR050360">
    <property type="entry name" value="MFS_Sugar_Transporters"/>
</dbReference>
<feature type="transmembrane region" description="Helical" evidence="8">
    <location>
        <begin position="150"/>
        <end position="172"/>
    </location>
</feature>
<keyword evidence="6 8" id="KW-0472">Membrane</keyword>
<organism evidence="10 11">
    <name type="scientific">Colletotrichum orchidophilum</name>
    <dbReference type="NCBI Taxonomy" id="1209926"/>
    <lineage>
        <taxon>Eukaryota</taxon>
        <taxon>Fungi</taxon>
        <taxon>Dikarya</taxon>
        <taxon>Ascomycota</taxon>
        <taxon>Pezizomycotina</taxon>
        <taxon>Sordariomycetes</taxon>
        <taxon>Hypocreomycetidae</taxon>
        <taxon>Glomerellales</taxon>
        <taxon>Glomerellaceae</taxon>
        <taxon>Colletotrichum</taxon>
    </lineage>
</organism>
<dbReference type="EMBL" id="MJBS01000089">
    <property type="protein sequence ID" value="OHE94987.1"/>
    <property type="molecule type" value="Genomic_DNA"/>
</dbReference>
<evidence type="ECO:0000256" key="2">
    <source>
        <dbReference type="ARBA" id="ARBA00010992"/>
    </source>
</evidence>
<evidence type="ECO:0000259" key="9">
    <source>
        <dbReference type="PROSITE" id="PS50850"/>
    </source>
</evidence>
<accession>A0A1G4B0T1</accession>
<dbReference type="SUPFAM" id="SSF103473">
    <property type="entry name" value="MFS general substrate transporter"/>
    <property type="match status" value="1"/>
</dbReference>
<feature type="transmembrane region" description="Helical" evidence="8">
    <location>
        <begin position="310"/>
        <end position="329"/>
    </location>
</feature>
<dbReference type="OrthoDB" id="6612291at2759"/>
<feature type="transmembrane region" description="Helical" evidence="8">
    <location>
        <begin position="341"/>
        <end position="362"/>
    </location>
</feature>
<dbReference type="PROSITE" id="PS50850">
    <property type="entry name" value="MFS"/>
    <property type="match status" value="1"/>
</dbReference>
<comment type="similarity">
    <text evidence="2 7">Belongs to the major facilitator superfamily. Sugar transporter (TC 2.A.1.1) family.</text>
</comment>
<dbReference type="FunFam" id="1.20.1250.20:FF:000134">
    <property type="entry name" value="MFS sugar transporter protein"/>
    <property type="match status" value="1"/>
</dbReference>
<comment type="caution">
    <text evidence="10">The sequence shown here is derived from an EMBL/GenBank/DDBJ whole genome shotgun (WGS) entry which is preliminary data.</text>
</comment>
<evidence type="ECO:0000256" key="5">
    <source>
        <dbReference type="ARBA" id="ARBA00022989"/>
    </source>
</evidence>
<reference evidence="10 11" key="1">
    <citation type="submission" date="2016-09" db="EMBL/GenBank/DDBJ databases">
        <authorList>
            <person name="Capua I."/>
            <person name="De Benedictis P."/>
            <person name="Joannis T."/>
            <person name="Lombin L.H."/>
            <person name="Cattoli G."/>
        </authorList>
    </citation>
    <scope>NUCLEOTIDE SEQUENCE [LARGE SCALE GENOMIC DNA]</scope>
    <source>
        <strain evidence="10 11">IMI 309357</strain>
    </source>
</reference>
<feature type="transmembrane region" description="Helical" evidence="8">
    <location>
        <begin position="61"/>
        <end position="83"/>
    </location>
</feature>
<dbReference type="InterPro" id="IPR020846">
    <property type="entry name" value="MFS_dom"/>
</dbReference>
<evidence type="ECO:0000256" key="3">
    <source>
        <dbReference type="ARBA" id="ARBA00022448"/>
    </source>
</evidence>
<dbReference type="InterPro" id="IPR036259">
    <property type="entry name" value="MFS_trans_sf"/>
</dbReference>